<dbReference type="SUPFAM" id="SSF161084">
    <property type="entry name" value="MAPEG domain-like"/>
    <property type="match status" value="1"/>
</dbReference>
<dbReference type="OrthoDB" id="7743618at2"/>
<evidence type="ECO:0000256" key="4">
    <source>
        <dbReference type="ARBA" id="ARBA00023136"/>
    </source>
</evidence>
<dbReference type="InterPro" id="IPR001129">
    <property type="entry name" value="Membr-assoc_MAPEG"/>
</dbReference>
<keyword evidence="4 5" id="KW-0472">Membrane</keyword>
<evidence type="ECO:0000256" key="3">
    <source>
        <dbReference type="ARBA" id="ARBA00022989"/>
    </source>
</evidence>
<keyword evidence="2 5" id="KW-0812">Transmembrane</keyword>
<dbReference type="InterPro" id="IPR023352">
    <property type="entry name" value="MAPEG-like_dom_sf"/>
</dbReference>
<evidence type="ECO:0000256" key="2">
    <source>
        <dbReference type="ARBA" id="ARBA00022692"/>
    </source>
</evidence>
<feature type="transmembrane region" description="Helical" evidence="5">
    <location>
        <begin position="82"/>
        <end position="102"/>
    </location>
</feature>
<evidence type="ECO:0000256" key="5">
    <source>
        <dbReference type="SAM" id="Phobius"/>
    </source>
</evidence>
<dbReference type="RefSeq" id="WP_118943678.1">
    <property type="nucleotide sequence ID" value="NZ_CP032125.1"/>
</dbReference>
<proteinExistence type="predicted"/>
<sequence length="129" mass="13777">MTPELTILTYAALLQAVQLALAILFGDAQTGIKYGASARDTPKPLTGLAGRVDRALNNHYAALALFTIAVIVVTLGNQSTPLTITCAWTYLIARILYVPAYLSGIPYLRSLIWSVGIGATVIMLIMALI</sequence>
<keyword evidence="7" id="KW-1185">Reference proteome</keyword>
<dbReference type="Gene3D" id="1.20.120.550">
    <property type="entry name" value="Membrane associated eicosanoid/glutathione metabolism-like domain"/>
    <property type="match status" value="1"/>
</dbReference>
<evidence type="ECO:0000256" key="1">
    <source>
        <dbReference type="ARBA" id="ARBA00004370"/>
    </source>
</evidence>
<dbReference type="GO" id="GO:0016020">
    <property type="term" value="C:membrane"/>
    <property type="evidence" value="ECO:0007669"/>
    <property type="project" value="UniProtKB-SubCell"/>
</dbReference>
<evidence type="ECO:0000313" key="7">
    <source>
        <dbReference type="Proteomes" id="UP000261704"/>
    </source>
</evidence>
<dbReference type="PANTHER" id="PTHR35371">
    <property type="entry name" value="INNER MEMBRANE PROTEIN"/>
    <property type="match status" value="1"/>
</dbReference>
<organism evidence="6 7">
    <name type="scientific">Profundibacter amoris</name>
    <dbReference type="NCBI Taxonomy" id="2171755"/>
    <lineage>
        <taxon>Bacteria</taxon>
        <taxon>Pseudomonadati</taxon>
        <taxon>Pseudomonadota</taxon>
        <taxon>Alphaproteobacteria</taxon>
        <taxon>Rhodobacterales</taxon>
        <taxon>Paracoccaceae</taxon>
        <taxon>Profundibacter</taxon>
    </lineage>
</organism>
<dbReference type="Pfam" id="PF01124">
    <property type="entry name" value="MAPEG"/>
    <property type="match status" value="1"/>
</dbReference>
<name>A0A347UJJ7_9RHOB</name>
<accession>A0A347UJJ7</accession>
<protein>
    <submittedName>
        <fullName evidence="6">MAPEG family protein</fullName>
    </submittedName>
</protein>
<keyword evidence="3 5" id="KW-1133">Transmembrane helix</keyword>
<dbReference type="Proteomes" id="UP000261704">
    <property type="component" value="Chromosome"/>
</dbReference>
<gene>
    <name evidence="6" type="ORF">BAR1_14455</name>
</gene>
<reference evidence="6 7" key="1">
    <citation type="submission" date="2018-09" db="EMBL/GenBank/DDBJ databases">
        <title>Profundibacter amoris BAR1 gen. nov., sp. nov., a new member of the Roseobacter clade isolated at Lokis Castle Vent Field on the Arctic Mid-Oceanic Ridge.</title>
        <authorList>
            <person name="Le Moine Bauer S."/>
            <person name="Sjoeberg A.G."/>
            <person name="L'Haridon S."/>
            <person name="Stokke R."/>
            <person name="Roalkvam I."/>
            <person name="Steen I.H."/>
            <person name="Dahle H."/>
        </authorList>
    </citation>
    <scope>NUCLEOTIDE SEQUENCE [LARGE SCALE GENOMIC DNA]</scope>
    <source>
        <strain evidence="6 7">BAR1</strain>
    </source>
</reference>
<feature type="transmembrane region" description="Helical" evidence="5">
    <location>
        <begin position="108"/>
        <end position="128"/>
    </location>
</feature>
<dbReference type="EMBL" id="CP032125">
    <property type="protein sequence ID" value="AXX99025.1"/>
    <property type="molecule type" value="Genomic_DNA"/>
</dbReference>
<dbReference type="KEGG" id="pamo:BAR1_14455"/>
<dbReference type="PANTHER" id="PTHR35371:SF1">
    <property type="entry name" value="BLR7753 PROTEIN"/>
    <property type="match status" value="1"/>
</dbReference>
<feature type="transmembrane region" description="Helical" evidence="5">
    <location>
        <begin position="58"/>
        <end position="75"/>
    </location>
</feature>
<evidence type="ECO:0000313" key="6">
    <source>
        <dbReference type="EMBL" id="AXX99025.1"/>
    </source>
</evidence>
<comment type="subcellular location">
    <subcellularLocation>
        <location evidence="1">Membrane</location>
    </subcellularLocation>
</comment>
<dbReference type="AlphaFoldDB" id="A0A347UJJ7"/>